<keyword evidence="5" id="KW-0862">Zinc</keyword>
<feature type="domain" description="RING-type" evidence="10">
    <location>
        <begin position="102"/>
        <end position="144"/>
    </location>
</feature>
<keyword evidence="12" id="KW-1185">Reference proteome</keyword>
<evidence type="ECO:0000256" key="4">
    <source>
        <dbReference type="ARBA" id="ARBA00022771"/>
    </source>
</evidence>
<dbReference type="InterPro" id="IPR053238">
    <property type="entry name" value="RING-H2_zinc_finger"/>
</dbReference>
<reference evidence="11" key="1">
    <citation type="journal article" date="2023" name="Nat. Commun.">
        <title>Diploid and tetraploid genomes of Acorus and the evolution of monocots.</title>
        <authorList>
            <person name="Ma L."/>
            <person name="Liu K.W."/>
            <person name="Li Z."/>
            <person name="Hsiao Y.Y."/>
            <person name="Qi Y."/>
            <person name="Fu T."/>
            <person name="Tang G.D."/>
            <person name="Zhang D."/>
            <person name="Sun W.H."/>
            <person name="Liu D.K."/>
            <person name="Li Y."/>
            <person name="Chen G.Z."/>
            <person name="Liu X.D."/>
            <person name="Liao X.Y."/>
            <person name="Jiang Y.T."/>
            <person name="Yu X."/>
            <person name="Hao Y."/>
            <person name="Huang J."/>
            <person name="Zhao X.W."/>
            <person name="Ke S."/>
            <person name="Chen Y.Y."/>
            <person name="Wu W.L."/>
            <person name="Hsu J.L."/>
            <person name="Lin Y.F."/>
            <person name="Huang M.D."/>
            <person name="Li C.Y."/>
            <person name="Huang L."/>
            <person name="Wang Z.W."/>
            <person name="Zhao X."/>
            <person name="Zhong W.Y."/>
            <person name="Peng D.H."/>
            <person name="Ahmad S."/>
            <person name="Lan S."/>
            <person name="Zhang J.S."/>
            <person name="Tsai W.C."/>
            <person name="Van de Peer Y."/>
            <person name="Liu Z.J."/>
        </authorList>
    </citation>
    <scope>NUCLEOTIDE SEQUENCE</scope>
    <source>
        <strain evidence="11">CP</strain>
    </source>
</reference>
<dbReference type="GO" id="GO:0061630">
    <property type="term" value="F:ubiquitin protein ligase activity"/>
    <property type="evidence" value="ECO:0007669"/>
    <property type="project" value="UniProtKB-EC"/>
</dbReference>
<dbReference type="EMBL" id="JAUJYO010000021">
    <property type="protein sequence ID" value="KAK1284034.1"/>
    <property type="molecule type" value="Genomic_DNA"/>
</dbReference>
<organism evidence="11 12">
    <name type="scientific">Acorus calamus</name>
    <name type="common">Sweet flag</name>
    <dbReference type="NCBI Taxonomy" id="4465"/>
    <lineage>
        <taxon>Eukaryota</taxon>
        <taxon>Viridiplantae</taxon>
        <taxon>Streptophyta</taxon>
        <taxon>Embryophyta</taxon>
        <taxon>Tracheophyta</taxon>
        <taxon>Spermatophyta</taxon>
        <taxon>Magnoliopsida</taxon>
        <taxon>Liliopsida</taxon>
        <taxon>Acoraceae</taxon>
        <taxon>Acorus</taxon>
    </lineage>
</organism>
<evidence type="ECO:0000313" key="12">
    <source>
        <dbReference type="Proteomes" id="UP001180020"/>
    </source>
</evidence>
<evidence type="ECO:0000256" key="2">
    <source>
        <dbReference type="ARBA" id="ARBA00012483"/>
    </source>
</evidence>
<dbReference type="CDD" id="cd16461">
    <property type="entry name" value="RING-H2_EL5-like"/>
    <property type="match status" value="1"/>
</dbReference>
<feature type="region of interest" description="Disordered" evidence="8">
    <location>
        <begin position="44"/>
        <end position="69"/>
    </location>
</feature>
<dbReference type="Gene3D" id="3.30.40.10">
    <property type="entry name" value="Zinc/RING finger domain, C3HC4 (zinc finger)"/>
    <property type="match status" value="1"/>
</dbReference>
<keyword evidence="9" id="KW-0472">Membrane</keyword>
<dbReference type="PANTHER" id="PTHR14155">
    <property type="entry name" value="RING FINGER DOMAIN-CONTAINING"/>
    <property type="match status" value="1"/>
</dbReference>
<dbReference type="Pfam" id="PF13639">
    <property type="entry name" value="zf-RING_2"/>
    <property type="match status" value="1"/>
</dbReference>
<sequence length="189" mass="19715">MAAASAVKFDSSMAVTVLILLSVLFFMGFFSVYVRRFTEENYSSARTGRRPPPNPRRRNYPSASRGGGADPAVVKALPLFAYEAREKAAASASAEVVAAEDCVVCLSEFEEGEVVKAIPACGHVFHVGCIDAWLSSHDSCPLCRSTQLHAPSREAAGGEDDVVVVVVGDSAADEERVSCGGVGGEGGGG</sequence>
<feature type="transmembrane region" description="Helical" evidence="9">
    <location>
        <begin position="12"/>
        <end position="34"/>
    </location>
</feature>
<reference evidence="11" key="2">
    <citation type="submission" date="2023-06" db="EMBL/GenBank/DDBJ databases">
        <authorList>
            <person name="Ma L."/>
            <person name="Liu K.-W."/>
            <person name="Li Z."/>
            <person name="Hsiao Y.-Y."/>
            <person name="Qi Y."/>
            <person name="Fu T."/>
            <person name="Tang G."/>
            <person name="Zhang D."/>
            <person name="Sun W.-H."/>
            <person name="Liu D.-K."/>
            <person name="Li Y."/>
            <person name="Chen G.-Z."/>
            <person name="Liu X.-D."/>
            <person name="Liao X.-Y."/>
            <person name="Jiang Y.-T."/>
            <person name="Yu X."/>
            <person name="Hao Y."/>
            <person name="Huang J."/>
            <person name="Zhao X.-W."/>
            <person name="Ke S."/>
            <person name="Chen Y.-Y."/>
            <person name="Wu W.-L."/>
            <person name="Hsu J.-L."/>
            <person name="Lin Y.-F."/>
            <person name="Huang M.-D."/>
            <person name="Li C.-Y."/>
            <person name="Huang L."/>
            <person name="Wang Z.-W."/>
            <person name="Zhao X."/>
            <person name="Zhong W.-Y."/>
            <person name="Peng D.-H."/>
            <person name="Ahmad S."/>
            <person name="Lan S."/>
            <person name="Zhang J.-S."/>
            <person name="Tsai W.-C."/>
            <person name="Van De Peer Y."/>
            <person name="Liu Z.-J."/>
        </authorList>
    </citation>
    <scope>NUCLEOTIDE SEQUENCE</scope>
    <source>
        <strain evidence="11">CP</strain>
        <tissue evidence="11">Leaves</tissue>
    </source>
</reference>
<evidence type="ECO:0000256" key="3">
    <source>
        <dbReference type="ARBA" id="ARBA00022723"/>
    </source>
</evidence>
<gene>
    <name evidence="11" type="primary">ATL11</name>
    <name evidence="11" type="ORF">QJS10_CPB21g00290</name>
</gene>
<comment type="caution">
    <text evidence="11">The sequence shown here is derived from an EMBL/GenBank/DDBJ whole genome shotgun (WGS) entry which is preliminary data.</text>
</comment>
<dbReference type="PANTHER" id="PTHR14155:SF592">
    <property type="entry name" value="RING-H2 FINGER PROTEIN ATL57"/>
    <property type="match status" value="1"/>
</dbReference>
<evidence type="ECO:0000313" key="11">
    <source>
        <dbReference type="EMBL" id="KAK1284034.1"/>
    </source>
</evidence>
<keyword evidence="9" id="KW-0812">Transmembrane</keyword>
<dbReference type="AlphaFoldDB" id="A0AAV9C617"/>
<dbReference type="SUPFAM" id="SSF57850">
    <property type="entry name" value="RING/U-box"/>
    <property type="match status" value="1"/>
</dbReference>
<evidence type="ECO:0000256" key="9">
    <source>
        <dbReference type="SAM" id="Phobius"/>
    </source>
</evidence>
<dbReference type="EC" id="2.3.2.27" evidence="2"/>
<dbReference type="PROSITE" id="PS50089">
    <property type="entry name" value="ZF_RING_2"/>
    <property type="match status" value="1"/>
</dbReference>
<dbReference type="InterPro" id="IPR001841">
    <property type="entry name" value="Znf_RING"/>
</dbReference>
<name>A0AAV9C617_ACOCL</name>
<dbReference type="SMART" id="SM00184">
    <property type="entry name" value="RING"/>
    <property type="match status" value="1"/>
</dbReference>
<dbReference type="GO" id="GO:0008270">
    <property type="term" value="F:zinc ion binding"/>
    <property type="evidence" value="ECO:0007669"/>
    <property type="project" value="UniProtKB-KW"/>
</dbReference>
<comment type="similarity">
    <text evidence="6">Belongs to the RING-type zinc finger family. ATL subfamily.</text>
</comment>
<evidence type="ECO:0000256" key="7">
    <source>
        <dbReference type="PROSITE-ProRule" id="PRU00175"/>
    </source>
</evidence>
<keyword evidence="3" id="KW-0479">Metal-binding</keyword>
<protein>
    <recommendedName>
        <fullName evidence="2">RING-type E3 ubiquitin transferase</fullName>
        <ecNumber evidence="2">2.3.2.27</ecNumber>
    </recommendedName>
</protein>
<keyword evidence="9" id="KW-1133">Transmembrane helix</keyword>
<proteinExistence type="inferred from homology"/>
<evidence type="ECO:0000259" key="10">
    <source>
        <dbReference type="PROSITE" id="PS50089"/>
    </source>
</evidence>
<accession>A0AAV9C617</accession>
<evidence type="ECO:0000256" key="6">
    <source>
        <dbReference type="ARBA" id="ARBA00024209"/>
    </source>
</evidence>
<dbReference type="Proteomes" id="UP001180020">
    <property type="component" value="Unassembled WGS sequence"/>
</dbReference>
<keyword evidence="4 7" id="KW-0863">Zinc-finger</keyword>
<evidence type="ECO:0000256" key="5">
    <source>
        <dbReference type="ARBA" id="ARBA00022833"/>
    </source>
</evidence>
<dbReference type="InterPro" id="IPR013083">
    <property type="entry name" value="Znf_RING/FYVE/PHD"/>
</dbReference>
<comment type="catalytic activity">
    <reaction evidence="1">
        <text>S-ubiquitinyl-[E2 ubiquitin-conjugating enzyme]-L-cysteine + [acceptor protein]-L-lysine = [E2 ubiquitin-conjugating enzyme]-L-cysteine + N(6)-ubiquitinyl-[acceptor protein]-L-lysine.</text>
        <dbReference type="EC" id="2.3.2.27"/>
    </reaction>
</comment>
<evidence type="ECO:0000256" key="8">
    <source>
        <dbReference type="SAM" id="MobiDB-lite"/>
    </source>
</evidence>
<evidence type="ECO:0000256" key="1">
    <source>
        <dbReference type="ARBA" id="ARBA00000900"/>
    </source>
</evidence>